<proteinExistence type="predicted"/>
<gene>
    <name evidence="2" type="ORF">FA15DRAFT_493173</name>
</gene>
<organism evidence="2 3">
    <name type="scientific">Coprinopsis marcescibilis</name>
    <name type="common">Agaric fungus</name>
    <name type="synonym">Psathyrella marcescibilis</name>
    <dbReference type="NCBI Taxonomy" id="230819"/>
    <lineage>
        <taxon>Eukaryota</taxon>
        <taxon>Fungi</taxon>
        <taxon>Dikarya</taxon>
        <taxon>Basidiomycota</taxon>
        <taxon>Agaricomycotina</taxon>
        <taxon>Agaricomycetes</taxon>
        <taxon>Agaricomycetidae</taxon>
        <taxon>Agaricales</taxon>
        <taxon>Agaricineae</taxon>
        <taxon>Psathyrellaceae</taxon>
        <taxon>Coprinopsis</taxon>
    </lineage>
</organism>
<dbReference type="AlphaFoldDB" id="A0A5C3L488"/>
<protein>
    <submittedName>
        <fullName evidence="2">Uncharacterized protein</fullName>
    </submittedName>
</protein>
<evidence type="ECO:0000256" key="1">
    <source>
        <dbReference type="SAM" id="MobiDB-lite"/>
    </source>
</evidence>
<evidence type="ECO:0000313" key="2">
    <source>
        <dbReference type="EMBL" id="TFK23008.1"/>
    </source>
</evidence>
<name>A0A5C3L488_COPMA</name>
<feature type="region of interest" description="Disordered" evidence="1">
    <location>
        <begin position="1"/>
        <end position="94"/>
    </location>
</feature>
<accession>A0A5C3L488</accession>
<sequence length="209" mass="23316">MLNKDRSASLKPIILLGDIPSGPNSSTISRRRQSFPFKSCADSEASSIQRRRASWGRAPLVGAGYDSDTDPSGAPRGRGREREEGNGRAPAYGMWGHNGGGKKLSVVRRSSLPLPFYWVLGGVVLLIENELYLTDAIPLSILPLSRVVLQRIGHHCPTQPVLDTWFSHTRRIGRRDRDMGFTPSHPRRRSTRQGGARLGWSRQRVRIRV</sequence>
<feature type="region of interest" description="Disordered" evidence="1">
    <location>
        <begin position="176"/>
        <end position="200"/>
    </location>
</feature>
<evidence type="ECO:0000313" key="3">
    <source>
        <dbReference type="Proteomes" id="UP000307440"/>
    </source>
</evidence>
<keyword evidence="3" id="KW-1185">Reference proteome</keyword>
<reference evidence="2 3" key="1">
    <citation type="journal article" date="2019" name="Nat. Ecol. Evol.">
        <title>Megaphylogeny resolves global patterns of mushroom evolution.</title>
        <authorList>
            <person name="Varga T."/>
            <person name="Krizsan K."/>
            <person name="Foldi C."/>
            <person name="Dima B."/>
            <person name="Sanchez-Garcia M."/>
            <person name="Sanchez-Ramirez S."/>
            <person name="Szollosi G.J."/>
            <person name="Szarkandi J.G."/>
            <person name="Papp V."/>
            <person name="Albert L."/>
            <person name="Andreopoulos W."/>
            <person name="Angelini C."/>
            <person name="Antonin V."/>
            <person name="Barry K.W."/>
            <person name="Bougher N.L."/>
            <person name="Buchanan P."/>
            <person name="Buyck B."/>
            <person name="Bense V."/>
            <person name="Catcheside P."/>
            <person name="Chovatia M."/>
            <person name="Cooper J."/>
            <person name="Damon W."/>
            <person name="Desjardin D."/>
            <person name="Finy P."/>
            <person name="Geml J."/>
            <person name="Haridas S."/>
            <person name="Hughes K."/>
            <person name="Justo A."/>
            <person name="Karasinski D."/>
            <person name="Kautmanova I."/>
            <person name="Kiss B."/>
            <person name="Kocsube S."/>
            <person name="Kotiranta H."/>
            <person name="LaButti K.M."/>
            <person name="Lechner B.E."/>
            <person name="Liimatainen K."/>
            <person name="Lipzen A."/>
            <person name="Lukacs Z."/>
            <person name="Mihaltcheva S."/>
            <person name="Morgado L.N."/>
            <person name="Niskanen T."/>
            <person name="Noordeloos M.E."/>
            <person name="Ohm R.A."/>
            <person name="Ortiz-Santana B."/>
            <person name="Ovrebo C."/>
            <person name="Racz N."/>
            <person name="Riley R."/>
            <person name="Savchenko A."/>
            <person name="Shiryaev A."/>
            <person name="Soop K."/>
            <person name="Spirin V."/>
            <person name="Szebenyi C."/>
            <person name="Tomsovsky M."/>
            <person name="Tulloss R.E."/>
            <person name="Uehling J."/>
            <person name="Grigoriev I.V."/>
            <person name="Vagvolgyi C."/>
            <person name="Papp T."/>
            <person name="Martin F.M."/>
            <person name="Miettinen O."/>
            <person name="Hibbett D.S."/>
            <person name="Nagy L.G."/>
        </authorList>
    </citation>
    <scope>NUCLEOTIDE SEQUENCE [LARGE SCALE GENOMIC DNA]</scope>
    <source>
        <strain evidence="2 3">CBS 121175</strain>
    </source>
</reference>
<dbReference type="Proteomes" id="UP000307440">
    <property type="component" value="Unassembled WGS sequence"/>
</dbReference>
<dbReference type="EMBL" id="ML210227">
    <property type="protein sequence ID" value="TFK23008.1"/>
    <property type="molecule type" value="Genomic_DNA"/>
</dbReference>